<dbReference type="RefSeq" id="XP_014150260.1">
    <property type="nucleotide sequence ID" value="XM_014294785.1"/>
</dbReference>
<sequence>MQAKISDYLTKKLPEKQVQVSAPLLMRYPVKGGMRQLVADDIEGKQVMSVKTTLREFCRSFPDTYLLAPPHVPAPSVTPAYCKRLLNSVEDGIPFIGAFEVFEIRDMRDRNNTSTKHYIIDGKGFRVLEALHD</sequence>
<dbReference type="AlphaFoldDB" id="A0A0L0FJY3"/>
<dbReference type="EMBL" id="KQ243139">
    <property type="protein sequence ID" value="KNC76358.1"/>
    <property type="molecule type" value="Genomic_DNA"/>
</dbReference>
<keyword evidence="2" id="KW-1185">Reference proteome</keyword>
<accession>A0A0L0FJY3</accession>
<reference evidence="1 2" key="1">
    <citation type="submission" date="2011-02" db="EMBL/GenBank/DDBJ databases">
        <title>The Genome Sequence of Sphaeroforma arctica JP610.</title>
        <authorList>
            <consortium name="The Broad Institute Genome Sequencing Platform"/>
            <person name="Russ C."/>
            <person name="Cuomo C."/>
            <person name="Young S.K."/>
            <person name="Zeng Q."/>
            <person name="Gargeya S."/>
            <person name="Alvarado L."/>
            <person name="Berlin A."/>
            <person name="Chapman S.B."/>
            <person name="Chen Z."/>
            <person name="Freedman E."/>
            <person name="Gellesch M."/>
            <person name="Goldberg J."/>
            <person name="Griggs A."/>
            <person name="Gujja S."/>
            <person name="Heilman E."/>
            <person name="Heiman D."/>
            <person name="Howarth C."/>
            <person name="Mehta T."/>
            <person name="Neiman D."/>
            <person name="Pearson M."/>
            <person name="Roberts A."/>
            <person name="Saif S."/>
            <person name="Shea T."/>
            <person name="Shenoy N."/>
            <person name="Sisk P."/>
            <person name="Stolte C."/>
            <person name="Sykes S."/>
            <person name="White J."/>
            <person name="Yandava C."/>
            <person name="Burger G."/>
            <person name="Gray M.W."/>
            <person name="Holland P.W.H."/>
            <person name="King N."/>
            <person name="Lang F.B.F."/>
            <person name="Roger A.J."/>
            <person name="Ruiz-Trillo I."/>
            <person name="Haas B."/>
            <person name="Nusbaum C."/>
            <person name="Birren B."/>
        </authorList>
    </citation>
    <scope>NUCLEOTIDE SEQUENCE [LARGE SCALE GENOMIC DNA]</scope>
    <source>
        <strain evidence="1 2">JP610</strain>
    </source>
</reference>
<evidence type="ECO:0000313" key="2">
    <source>
        <dbReference type="Proteomes" id="UP000054560"/>
    </source>
</evidence>
<name>A0A0L0FJY3_9EUKA</name>
<dbReference type="Proteomes" id="UP000054560">
    <property type="component" value="Unassembled WGS sequence"/>
</dbReference>
<dbReference type="GeneID" id="25911640"/>
<gene>
    <name evidence="1" type="ORF">SARC_11136</name>
</gene>
<organism evidence="1 2">
    <name type="scientific">Sphaeroforma arctica JP610</name>
    <dbReference type="NCBI Taxonomy" id="667725"/>
    <lineage>
        <taxon>Eukaryota</taxon>
        <taxon>Ichthyosporea</taxon>
        <taxon>Ichthyophonida</taxon>
        <taxon>Sphaeroforma</taxon>
    </lineage>
</organism>
<protein>
    <submittedName>
        <fullName evidence="1">Uncharacterized protein</fullName>
    </submittedName>
</protein>
<proteinExistence type="predicted"/>
<evidence type="ECO:0000313" key="1">
    <source>
        <dbReference type="EMBL" id="KNC76358.1"/>
    </source>
</evidence>